<evidence type="ECO:0000256" key="1">
    <source>
        <dbReference type="ARBA" id="ARBA00009353"/>
    </source>
</evidence>
<dbReference type="Gene3D" id="3.40.50.720">
    <property type="entry name" value="NAD(P)-binding Rossmann-like Domain"/>
    <property type="match status" value="1"/>
</dbReference>
<dbReference type="InterPro" id="IPR036291">
    <property type="entry name" value="NAD(P)-bd_dom_sf"/>
</dbReference>
<evidence type="ECO:0000313" key="3">
    <source>
        <dbReference type="EMBL" id="QGA27690.1"/>
    </source>
</evidence>
<evidence type="ECO:0000313" key="4">
    <source>
        <dbReference type="Proteomes" id="UP000326921"/>
    </source>
</evidence>
<dbReference type="InterPro" id="IPR010099">
    <property type="entry name" value="SDR39U1"/>
</dbReference>
<dbReference type="Pfam" id="PF01370">
    <property type="entry name" value="Epimerase"/>
    <property type="match status" value="1"/>
</dbReference>
<dbReference type="AlphaFoldDB" id="A0A5Q0QJ29"/>
<proteinExistence type="inferred from homology"/>
<evidence type="ECO:0000259" key="2">
    <source>
        <dbReference type="Pfam" id="PF01370"/>
    </source>
</evidence>
<dbReference type="Proteomes" id="UP000326921">
    <property type="component" value="Chromosome"/>
</dbReference>
<gene>
    <name evidence="3" type="ORF">GFH32_15795</name>
</gene>
<comment type="similarity">
    <text evidence="1">Belongs to the NAD(P)-dependent epimerase/dehydratase family. SDR39U1 subfamily.</text>
</comment>
<dbReference type="SUPFAM" id="SSF51735">
    <property type="entry name" value="NAD(P)-binding Rossmann-fold domains"/>
    <property type="match status" value="1"/>
</dbReference>
<dbReference type="PANTHER" id="PTHR11092:SF0">
    <property type="entry name" value="EPIMERASE FAMILY PROTEIN SDR39U1"/>
    <property type="match status" value="1"/>
</dbReference>
<dbReference type="InterPro" id="IPR001509">
    <property type="entry name" value="Epimerase_deHydtase"/>
</dbReference>
<feature type="domain" description="NAD-dependent epimerase/dehydratase" evidence="2">
    <location>
        <begin position="4"/>
        <end position="222"/>
    </location>
</feature>
<keyword evidence="4" id="KW-1185">Reference proteome</keyword>
<name>A0A5Q0QJ29_9SPHI</name>
<reference evidence="3 4" key="1">
    <citation type="submission" date="2019-10" db="EMBL/GenBank/DDBJ databases">
        <authorList>
            <person name="Dong K."/>
        </authorList>
    </citation>
    <scope>NUCLEOTIDE SEQUENCE [LARGE SCALE GENOMIC DNA]</scope>
    <source>
        <strain evidence="4">dk4302</strain>
    </source>
</reference>
<dbReference type="EMBL" id="CP045652">
    <property type="protein sequence ID" value="QGA27690.1"/>
    <property type="molecule type" value="Genomic_DNA"/>
</dbReference>
<sequence length="303" mass="33769">MAKIVLAGGTGNLGHLLLPYFKEKDDQIVILSRKKMIKHHPGVEFIVWDGLTEGDWTKSLDDADVLINLSGASINRRFNRKNREILYNSRIQPTKLLAKVIERHSNPPKLWVNFSGVSIFNGASGLQDEESVAYGKDFLAKLTQDWEAACLHSSTPNTKKVILRMSPLLSKNSGILEELIPLAKLGLAGTIGSGNQMMPWIHEEDFVRLIDWIIRQEDPAEIFHACSPNPETNKHFMEVLRKAVGRSFGLPLPTPLAKLGALVKGTDSSLLLETVPVTTIVTLKNGFKFNFPYLHDAIKTLIK</sequence>
<organism evidence="3 4">
    <name type="scientific">Sphingobacterium zhuxiongii</name>
    <dbReference type="NCBI Taxonomy" id="2662364"/>
    <lineage>
        <taxon>Bacteria</taxon>
        <taxon>Pseudomonadati</taxon>
        <taxon>Bacteroidota</taxon>
        <taxon>Sphingobacteriia</taxon>
        <taxon>Sphingobacteriales</taxon>
        <taxon>Sphingobacteriaceae</taxon>
        <taxon>Sphingobacterium</taxon>
    </lineage>
</organism>
<dbReference type="KEGG" id="sphe:GFH32_15795"/>
<accession>A0A5Q0QJ29</accession>
<dbReference type="NCBIfam" id="TIGR01777">
    <property type="entry name" value="yfcH"/>
    <property type="match status" value="1"/>
</dbReference>
<dbReference type="RefSeq" id="WP_153512517.1">
    <property type="nucleotide sequence ID" value="NZ_CP045652.1"/>
</dbReference>
<protein>
    <submittedName>
        <fullName evidence="3">TIGR01777 family protein</fullName>
    </submittedName>
</protein>
<dbReference type="PANTHER" id="PTHR11092">
    <property type="entry name" value="SUGAR NUCLEOTIDE EPIMERASE RELATED"/>
    <property type="match status" value="1"/>
</dbReference>